<sequence>MKKFEEQFKHIYSQDLSEKKTWYSSVAEAYNKTRPRYPKQLINRIVELAKLTPNAKILELGCGPGIATVEFAKLGFSIVSLEPSPESCEFARENCAQYPNVEIQNITFEEWELGTNKFDAVIAATAFHWISPEIRCSKSAQALKDNSSLILLSNKEPQPSYEIYQLLSEVYQKQAPSVTRYEDPEIQEKTIREFGGRIIDSSYFQSLFYEYLRCEVNYSIDDYLAMLSTLSPFIALESQQRSSLFTALKEVLEQNCEGDIQTSYISAFHIARKAI</sequence>
<dbReference type="GO" id="GO:0032259">
    <property type="term" value="P:methylation"/>
    <property type="evidence" value="ECO:0007669"/>
    <property type="project" value="UniProtKB-KW"/>
</dbReference>
<evidence type="ECO:0000256" key="1">
    <source>
        <dbReference type="ARBA" id="ARBA00022603"/>
    </source>
</evidence>
<dbReference type="SUPFAM" id="SSF53335">
    <property type="entry name" value="S-adenosyl-L-methionine-dependent methyltransferases"/>
    <property type="match status" value="1"/>
</dbReference>
<dbReference type="CDD" id="cd02440">
    <property type="entry name" value="AdoMet_MTases"/>
    <property type="match status" value="1"/>
</dbReference>
<keyword evidence="5" id="KW-1185">Reference proteome</keyword>
<evidence type="ECO:0000313" key="5">
    <source>
        <dbReference type="Proteomes" id="UP000053372"/>
    </source>
</evidence>
<dbReference type="PANTHER" id="PTHR44942:SF4">
    <property type="entry name" value="METHYLTRANSFERASE TYPE 11 DOMAIN-CONTAINING PROTEIN"/>
    <property type="match status" value="1"/>
</dbReference>
<keyword evidence="2 4" id="KW-0808">Transferase</keyword>
<dbReference type="Gene3D" id="3.40.50.150">
    <property type="entry name" value="Vaccinia Virus protein VP39"/>
    <property type="match status" value="1"/>
</dbReference>
<reference evidence="4 5" key="1">
    <citation type="journal article" date="2015" name="Genome Announc.">
        <title>Draft Genome of the Euendolithic (true boring) Cyanobacterium Mastigocoleus testarum strain BC008.</title>
        <authorList>
            <person name="Guida B.S."/>
            <person name="Garcia-Pichel F."/>
        </authorList>
    </citation>
    <scope>NUCLEOTIDE SEQUENCE [LARGE SCALE GENOMIC DNA]</scope>
    <source>
        <strain evidence="4 5">BC008</strain>
    </source>
</reference>
<name>A0A0V7ZXV3_9CYAN</name>
<comment type="caution">
    <text evidence="4">The sequence shown here is derived from an EMBL/GenBank/DDBJ whole genome shotgun (WGS) entry which is preliminary data.</text>
</comment>
<evidence type="ECO:0000313" key="4">
    <source>
        <dbReference type="EMBL" id="KST69429.1"/>
    </source>
</evidence>
<dbReference type="EMBL" id="LMTZ01000024">
    <property type="protein sequence ID" value="KST69429.1"/>
    <property type="molecule type" value="Genomic_DNA"/>
</dbReference>
<dbReference type="InterPro" id="IPR041698">
    <property type="entry name" value="Methyltransf_25"/>
</dbReference>
<organism evidence="4 5">
    <name type="scientific">Mastigocoleus testarum BC008</name>
    <dbReference type="NCBI Taxonomy" id="371196"/>
    <lineage>
        <taxon>Bacteria</taxon>
        <taxon>Bacillati</taxon>
        <taxon>Cyanobacteriota</taxon>
        <taxon>Cyanophyceae</taxon>
        <taxon>Nostocales</taxon>
        <taxon>Hapalosiphonaceae</taxon>
        <taxon>Mastigocoleus</taxon>
    </lineage>
</organism>
<dbReference type="PANTHER" id="PTHR44942">
    <property type="entry name" value="METHYLTRANSF_11 DOMAIN-CONTAINING PROTEIN"/>
    <property type="match status" value="1"/>
</dbReference>
<dbReference type="InterPro" id="IPR029063">
    <property type="entry name" value="SAM-dependent_MTases_sf"/>
</dbReference>
<keyword evidence="1 4" id="KW-0489">Methyltransferase</keyword>
<dbReference type="InterPro" id="IPR051052">
    <property type="entry name" value="Diverse_substrate_MTase"/>
</dbReference>
<dbReference type="Proteomes" id="UP000053372">
    <property type="component" value="Unassembled WGS sequence"/>
</dbReference>
<dbReference type="OrthoDB" id="9797252at2"/>
<dbReference type="AlphaFoldDB" id="A0A0V7ZXV3"/>
<gene>
    <name evidence="4" type="ORF">BC008_35500</name>
</gene>
<evidence type="ECO:0000259" key="3">
    <source>
        <dbReference type="Pfam" id="PF13649"/>
    </source>
</evidence>
<evidence type="ECO:0000256" key="2">
    <source>
        <dbReference type="ARBA" id="ARBA00022679"/>
    </source>
</evidence>
<protein>
    <submittedName>
        <fullName evidence="4">Methyltransferase</fullName>
    </submittedName>
</protein>
<dbReference type="Pfam" id="PF13649">
    <property type="entry name" value="Methyltransf_25"/>
    <property type="match status" value="1"/>
</dbReference>
<feature type="domain" description="Methyltransferase" evidence="3">
    <location>
        <begin position="57"/>
        <end position="135"/>
    </location>
</feature>
<dbReference type="RefSeq" id="WP_027846069.1">
    <property type="nucleotide sequence ID" value="NZ_LMTZ01000024.1"/>
</dbReference>
<accession>A0A0V7ZXV3</accession>
<proteinExistence type="predicted"/>
<dbReference type="GO" id="GO:0008168">
    <property type="term" value="F:methyltransferase activity"/>
    <property type="evidence" value="ECO:0007669"/>
    <property type="project" value="UniProtKB-KW"/>
</dbReference>